<dbReference type="GO" id="GO:0009055">
    <property type="term" value="F:electron transfer activity"/>
    <property type="evidence" value="ECO:0007669"/>
    <property type="project" value="InterPro"/>
</dbReference>
<evidence type="ECO:0000313" key="6">
    <source>
        <dbReference type="EMBL" id="RKQ67898.1"/>
    </source>
</evidence>
<evidence type="ECO:0000256" key="3">
    <source>
        <dbReference type="ARBA" id="ARBA00023004"/>
    </source>
</evidence>
<feature type="domain" description="Cytochrome c" evidence="5">
    <location>
        <begin position="96"/>
        <end position="210"/>
    </location>
</feature>
<reference evidence="6 7" key="1">
    <citation type="submission" date="2018-10" db="EMBL/GenBank/DDBJ databases">
        <title>Comparative analysis of microorganisms from saline springs in Andes Mountain Range, Colombia.</title>
        <authorList>
            <person name="Rubin E."/>
        </authorList>
    </citation>
    <scope>NUCLEOTIDE SEQUENCE [LARGE SCALE GENOMIC DNA]</scope>
    <source>
        <strain evidence="6 7">USBA 36</strain>
    </source>
</reference>
<dbReference type="PIRSF" id="PIRSF028099">
    <property type="entry name" value="DUF1111"/>
    <property type="match status" value="1"/>
</dbReference>
<dbReference type="InterPro" id="IPR036909">
    <property type="entry name" value="Cyt_c-like_dom_sf"/>
</dbReference>
<dbReference type="Proteomes" id="UP000277424">
    <property type="component" value="Unassembled WGS sequence"/>
</dbReference>
<keyword evidence="2 4" id="KW-0479">Metal-binding</keyword>
<dbReference type="PANTHER" id="PTHR30600">
    <property type="entry name" value="CYTOCHROME C PEROXIDASE-RELATED"/>
    <property type="match status" value="1"/>
</dbReference>
<evidence type="ECO:0000256" key="2">
    <source>
        <dbReference type="ARBA" id="ARBA00022723"/>
    </source>
</evidence>
<organism evidence="6 7">
    <name type="scientific">Oceanibaculum indicum</name>
    <dbReference type="NCBI Taxonomy" id="526216"/>
    <lineage>
        <taxon>Bacteria</taxon>
        <taxon>Pseudomonadati</taxon>
        <taxon>Pseudomonadota</taxon>
        <taxon>Alphaproteobacteria</taxon>
        <taxon>Rhodospirillales</taxon>
        <taxon>Oceanibaculaceae</taxon>
        <taxon>Oceanibaculum</taxon>
    </lineage>
</organism>
<gene>
    <name evidence="6" type="ORF">BCL74_3559</name>
</gene>
<proteinExistence type="predicted"/>
<evidence type="ECO:0000256" key="1">
    <source>
        <dbReference type="ARBA" id="ARBA00022617"/>
    </source>
</evidence>
<name>A0A420WA71_9PROT</name>
<evidence type="ECO:0000256" key="4">
    <source>
        <dbReference type="PROSITE-ProRule" id="PRU00433"/>
    </source>
</evidence>
<dbReference type="GO" id="GO:0046872">
    <property type="term" value="F:metal ion binding"/>
    <property type="evidence" value="ECO:0007669"/>
    <property type="project" value="UniProtKB-KW"/>
</dbReference>
<evidence type="ECO:0000259" key="5">
    <source>
        <dbReference type="PROSITE" id="PS51007"/>
    </source>
</evidence>
<comment type="caution">
    <text evidence="6">The sequence shown here is derived from an EMBL/GenBank/DDBJ whole genome shotgun (WGS) entry which is preliminary data.</text>
</comment>
<sequence>MYRSGFVAGVQGAVSLGLIAGTVVSFLGLAVNTAGAAAPGSKAEKARIAAVTKPTEDFSEAEKFEQNQGGAATVYKPLNTSIFSHPSGNMAFEKQLDFKVGDGIFRKIWVSAPSSTESSDGLGPLFNSRSCQGCHLKDGRGGPPAVGEQAVSMFLRLSIPPQDEAQRSLLAKGEAALIGDPTYGTQLQNFAIQGHQPEGEMVVEYEDVPVTLADGEVVTLRKPTYSVANLKYGPMHPEIMLSPRVASPMIGLGLLEAIPEEDILAWADPDDKDGDGISGRPNLVWDSVKGGLSIGRFGWKAGQPTVRQQSAHAFAGDIGISTPMVPASWGDCTPAQKACREAPTGDDALEGTEVTKQMMDLVTFYARNLGVPARRDVDDPKVLRGKQMFYESGCTACHRPKFVTARDFDGEEQSFQLIWPYTDLLLHDMGEGLADNRPEAKADGREWRTPPLWGIGLTETVSGHTYFLHDARARNLLEAILWHGGEAEAAKQKVVEMSKADREALLAFLNSL</sequence>
<evidence type="ECO:0000313" key="7">
    <source>
        <dbReference type="Proteomes" id="UP000277424"/>
    </source>
</evidence>
<dbReference type="PANTHER" id="PTHR30600:SF4">
    <property type="entry name" value="CYTOCHROME C DOMAIN-CONTAINING PROTEIN"/>
    <property type="match status" value="1"/>
</dbReference>
<dbReference type="PROSITE" id="PS51007">
    <property type="entry name" value="CYTC"/>
    <property type="match status" value="2"/>
</dbReference>
<dbReference type="GO" id="GO:0020037">
    <property type="term" value="F:heme binding"/>
    <property type="evidence" value="ECO:0007669"/>
    <property type="project" value="InterPro"/>
</dbReference>
<keyword evidence="1 4" id="KW-0349">Heme</keyword>
<accession>A0A420WA71</accession>
<feature type="domain" description="Cytochrome c" evidence="5">
    <location>
        <begin position="380"/>
        <end position="512"/>
    </location>
</feature>
<dbReference type="Pfam" id="PF06537">
    <property type="entry name" value="DHOR"/>
    <property type="match status" value="1"/>
</dbReference>
<dbReference type="AlphaFoldDB" id="A0A420WA71"/>
<dbReference type="InterPro" id="IPR010538">
    <property type="entry name" value="DHOR"/>
</dbReference>
<dbReference type="InterPro" id="IPR051395">
    <property type="entry name" value="Cytochrome_c_Peroxidase/MauG"/>
</dbReference>
<dbReference type="Gene3D" id="1.10.760.10">
    <property type="entry name" value="Cytochrome c-like domain"/>
    <property type="match status" value="1"/>
</dbReference>
<dbReference type="GO" id="GO:0004130">
    <property type="term" value="F:cytochrome-c peroxidase activity"/>
    <property type="evidence" value="ECO:0007669"/>
    <property type="project" value="TreeGrafter"/>
</dbReference>
<keyword evidence="3 4" id="KW-0408">Iron</keyword>
<protein>
    <submittedName>
        <fullName evidence="6">CxxC motif-containing protein (DUF1111 family)</fullName>
    </submittedName>
</protein>
<dbReference type="OrthoDB" id="9805202at2"/>
<dbReference type="EMBL" id="RBIG01000005">
    <property type="protein sequence ID" value="RKQ67898.1"/>
    <property type="molecule type" value="Genomic_DNA"/>
</dbReference>
<dbReference type="SUPFAM" id="SSF46626">
    <property type="entry name" value="Cytochrome c"/>
    <property type="match status" value="1"/>
</dbReference>
<dbReference type="InterPro" id="IPR009056">
    <property type="entry name" value="Cyt_c-like_dom"/>
</dbReference>